<name>A0ABS6B8Z4_9NOCA</name>
<dbReference type="Gene3D" id="3.30.559.10">
    <property type="entry name" value="Chloramphenicol acetyltransferase-like domain"/>
    <property type="match status" value="1"/>
</dbReference>
<dbReference type="NCBIfam" id="TIGR01733">
    <property type="entry name" value="AA-adenyl-dom"/>
    <property type="match status" value="2"/>
</dbReference>
<dbReference type="PROSITE" id="PS50075">
    <property type="entry name" value="CARRIER"/>
    <property type="match status" value="2"/>
</dbReference>
<evidence type="ECO:0000256" key="3">
    <source>
        <dbReference type="ARBA" id="ARBA00022553"/>
    </source>
</evidence>
<evidence type="ECO:0000259" key="6">
    <source>
        <dbReference type="PROSITE" id="PS50075"/>
    </source>
</evidence>
<evidence type="ECO:0000256" key="1">
    <source>
        <dbReference type="ARBA" id="ARBA00001957"/>
    </source>
</evidence>
<accession>A0ABS6B8Z4</accession>
<dbReference type="InterPro" id="IPR009081">
    <property type="entry name" value="PP-bd_ACP"/>
</dbReference>
<feature type="domain" description="Carrier" evidence="6">
    <location>
        <begin position="539"/>
        <end position="614"/>
    </location>
</feature>
<dbReference type="InterPro" id="IPR025110">
    <property type="entry name" value="AMP-bd_C"/>
</dbReference>
<dbReference type="SMART" id="SM00823">
    <property type="entry name" value="PKS_PP"/>
    <property type="match status" value="2"/>
</dbReference>
<proteinExistence type="predicted"/>
<dbReference type="Gene3D" id="3.30.300.30">
    <property type="match status" value="2"/>
</dbReference>
<dbReference type="InterPro" id="IPR036736">
    <property type="entry name" value="ACP-like_sf"/>
</dbReference>
<evidence type="ECO:0000256" key="5">
    <source>
        <dbReference type="SAM" id="MobiDB-lite"/>
    </source>
</evidence>
<dbReference type="InterPro" id="IPR006162">
    <property type="entry name" value="Ppantetheine_attach_site"/>
</dbReference>
<dbReference type="Gene3D" id="1.10.1200.10">
    <property type="entry name" value="ACP-like"/>
    <property type="match status" value="2"/>
</dbReference>
<dbReference type="InterPro" id="IPR010080">
    <property type="entry name" value="Thioester_reductase-like_dom"/>
</dbReference>
<evidence type="ECO:0000313" key="7">
    <source>
        <dbReference type="EMBL" id="MBU3066608.1"/>
    </source>
</evidence>
<dbReference type="Gene3D" id="3.30.559.30">
    <property type="entry name" value="Nonribosomal peptide synthetase, condensation domain"/>
    <property type="match status" value="1"/>
</dbReference>
<dbReference type="EMBL" id="JAHKNI010000015">
    <property type="protein sequence ID" value="MBU3066608.1"/>
    <property type="molecule type" value="Genomic_DNA"/>
</dbReference>
<comment type="cofactor">
    <cofactor evidence="1">
        <name>pantetheine 4'-phosphate</name>
        <dbReference type="ChEBI" id="CHEBI:47942"/>
    </cofactor>
</comment>
<protein>
    <submittedName>
        <fullName evidence="7">Amino acid adenylation domain-containing protein</fullName>
    </submittedName>
</protein>
<dbReference type="InterPro" id="IPR020845">
    <property type="entry name" value="AMP-binding_CS"/>
</dbReference>
<reference evidence="7 8" key="1">
    <citation type="submission" date="2021-06" db="EMBL/GenBank/DDBJ databases">
        <title>Actinomycetes sequencing.</title>
        <authorList>
            <person name="Shan Q."/>
        </authorList>
    </citation>
    <scope>NUCLEOTIDE SEQUENCE [LARGE SCALE GENOMIC DNA]</scope>
    <source>
        <strain evidence="7 8">NEAU-G5</strain>
    </source>
</reference>
<dbReference type="CDD" id="cd05235">
    <property type="entry name" value="SDR_e1"/>
    <property type="match status" value="1"/>
</dbReference>
<dbReference type="Gene3D" id="2.30.38.10">
    <property type="entry name" value="Luciferase, Domain 3"/>
    <property type="match status" value="2"/>
</dbReference>
<dbReference type="CDD" id="cd19540">
    <property type="entry name" value="LCL_NRPS-like"/>
    <property type="match status" value="1"/>
</dbReference>
<dbReference type="Pfam" id="PF00501">
    <property type="entry name" value="AMP-binding"/>
    <property type="match status" value="2"/>
</dbReference>
<dbReference type="InterPro" id="IPR023213">
    <property type="entry name" value="CAT-like_dom_sf"/>
</dbReference>
<dbReference type="InterPro" id="IPR036291">
    <property type="entry name" value="NAD(P)-bd_dom_sf"/>
</dbReference>
<dbReference type="NCBIfam" id="TIGR01746">
    <property type="entry name" value="Thioester-redct"/>
    <property type="match status" value="1"/>
</dbReference>
<dbReference type="InterPro" id="IPR010071">
    <property type="entry name" value="AA_adenyl_dom"/>
</dbReference>
<sequence length="2076" mass="221506">MRQSMAGESGQRQRRGAAGRPVRRRGRSAPTLAQLVAAAVELNPLGIAVDDGDLSMTYAELDRWSSRAARALIARGIGPEDAVAVGIPRSVWSVAAVWAVVKTGAAFVPIDPGYPASRVERMVVDSGAVLGLTVEATAGELPGGLEWLAVDSPEFGRDIEDRSDELVLNEDRVRQLRITHPAYVIYTSGSTGVPKGVTVTHAGLANFSAEQRERYGVTSASRTLHFASPSFDASVLELLLALGAGATMVVAPVDVYGGADLAQLLRTQRVTHAFITPAALASVDPAGLDDLEVLVAGGEACPPELVNRWAGGSRRFHNGYGPTETTIMTNISDPLVPGEPATIGTAIRGMASRILTDRLEVEPVGGTGELYLAGPGVARGYHARPGLTAARFVADPFGEPGSRMYRTGDLGRVDIADGPVLHMGRNDFQVKIRGFRIELGEIDSVLSAHEAVDFAVTVGHTTSRDNTVGGNTALVSYVIPVAGASIDTAELLAFAGRQLPGYMVPAALTVLDKLPLTPVGKLDRAALPEPVFAAAQYREPTGPVERVVAEVFADLLGAERVGLDDDFFALGGNSLLATQAVARIRAATGTQFPARVLFEASTVQALAQWVSGLESTNRPVLAARERPEAIPLAPAQQRMWLLNQFDTASPMYNVPVAIRLTGPLDIAALGAAVGDVIDRHEILRTVYPEVNGTVAQRILDPELPDLTPVDAPGPDELRTGIEQVALSGFDVSEQVPFRMALFALGAPGETADHALVFAAHHIAVDGWSLGPLTRDLMYAYAARSGGVAPAWTPLPLQYADYSVWHRELLGEDTDPESLAAAHVEFWRNELAGIPELMGLPADFPRPPAPSGAGKSFSFEIPAAVHAKLGEVAAAANATPFMVVHAAFAALLARITGSDDIVIGTPVAGRGEPELADLIGMFVNTVTLRTRIDPARTFADLVAHTRERDLVAFDHAELPFERLVEVLAPGRTAAYNPLFQVALFFQNMAAPTLELDELTVSQLELDTEAAKFDLQLTISPGADDNPWGAQFSYATDLFAAETIAGFAERFVRLLEAVAHDPGVVVGDIDVLAPQERGDLLRELEDTAHTVPGTLLLEGYRRAVAAAPEAVALVFDDDIAWTYREFDAWVNRLAHYLIEQGIGPESVVALAMPRSPELVVAMYAVISAGGAYLPLDLEHPAGRIAYVLETAQPVCVLSKSGHRPPDTDLPVINIDTLDLSHLPIEPVNVPLSQDHPAYVLFTSGSTGRPKGVMVSHAAIRNQIEWMAAQYEVDSGDVYLQKTATTFDVSLWGYFLPLSVGAQLVLAAPDGQRDPEYIASLIALHEVTLTDFVPSVLQVFLAAARAEQLTWLREVFVIGEALPPSTVAAFAALSSAGLHNLYGPTEAAVSVTYWPATPADRTTVPIGLPQWNTRTYVLDSRLHLTPFGAAGELYLAGDQLARGYLRRPDLSADRFVADPYGPPGARMYRTGDLVRRRADGVLEYLGRIDFQAKIRGHRIELGEVEAALLADPAIAQAVALVAPSPAGDQLAAYVVAADGDIDTDAVRRELSQVLPSYMLPAALVVLDAFPMNSSGKLDRAALPAPVFEAREYLAPATATERAVAEVFGEVLGIDRVGAADGFFELGGTSLLAFTLQRALNARLGIDLPMATLFTAPTVRALAARVDGTDSAPVTADESDLIAADAVLEPEIGADDSAPPYDSVLDVLLTGATGFLGVHLLRELLVRTESRVWCLVRADSAELAHARIRESLRQYRIWEEGFRDRIVAVPGDLAAPEFGLTPADYRRLTERIDVIYHNGARVNHIEPYSRLRAANVEGTRQVLRLATTTRIKPVHFVSTANAVIPATLGPDFRGAEDDRLSVDQLSANGYVASKWVAEQLVTQAAERGVPVRIYRPATISGDPHTGVNSADDSFWNMIRAVAVLGLAPDVGDAEMALVPVNYVVRAIVSLATEPADGAAYHLVNTNPVAITDIFEGLRRHGIPVAPASLEEIGTRLAAEAAARDAAGDHSLVRAALLSGNYGAAAIAIDDTATRAVLADRGIECPRIDAETLDAYIESFLETGFFPAPGEAQSGELLRIQ</sequence>
<keyword evidence="2" id="KW-0596">Phosphopantetheine</keyword>
<feature type="compositionally biased region" description="Low complexity" evidence="5">
    <location>
        <begin position="1"/>
        <end position="11"/>
    </location>
</feature>
<dbReference type="InterPro" id="IPR000873">
    <property type="entry name" value="AMP-dep_synth/lig_dom"/>
</dbReference>
<dbReference type="SUPFAM" id="SSF51735">
    <property type="entry name" value="NAD(P)-binding Rossmann-fold domains"/>
    <property type="match status" value="1"/>
</dbReference>
<evidence type="ECO:0000256" key="2">
    <source>
        <dbReference type="ARBA" id="ARBA00022450"/>
    </source>
</evidence>
<comment type="caution">
    <text evidence="7">The sequence shown here is derived from an EMBL/GenBank/DDBJ whole genome shotgun (WGS) entry which is preliminary data.</text>
</comment>
<dbReference type="Pfam" id="PF07993">
    <property type="entry name" value="NAD_binding_4"/>
    <property type="match status" value="1"/>
</dbReference>
<evidence type="ECO:0000256" key="4">
    <source>
        <dbReference type="ARBA" id="ARBA00022598"/>
    </source>
</evidence>
<dbReference type="Pfam" id="PF00668">
    <property type="entry name" value="Condensation"/>
    <property type="match status" value="1"/>
</dbReference>
<dbReference type="InterPro" id="IPR001242">
    <property type="entry name" value="Condensation_dom"/>
</dbReference>
<keyword evidence="3" id="KW-0597">Phosphoprotein</keyword>
<dbReference type="InterPro" id="IPR045851">
    <property type="entry name" value="AMP-bd_C_sf"/>
</dbReference>
<feature type="region of interest" description="Disordered" evidence="5">
    <location>
        <begin position="1"/>
        <end position="28"/>
    </location>
</feature>
<dbReference type="Pfam" id="PF00550">
    <property type="entry name" value="PP-binding"/>
    <property type="match status" value="2"/>
</dbReference>
<feature type="domain" description="Carrier" evidence="6">
    <location>
        <begin position="1591"/>
        <end position="1666"/>
    </location>
</feature>
<dbReference type="Gene3D" id="3.40.50.980">
    <property type="match status" value="4"/>
</dbReference>
<dbReference type="Proteomes" id="UP000733379">
    <property type="component" value="Unassembled WGS sequence"/>
</dbReference>
<dbReference type="PROSITE" id="PS00455">
    <property type="entry name" value="AMP_BINDING"/>
    <property type="match status" value="2"/>
</dbReference>
<gene>
    <name evidence="7" type="ORF">KO481_34465</name>
</gene>
<dbReference type="SUPFAM" id="SSF56801">
    <property type="entry name" value="Acetyl-CoA synthetase-like"/>
    <property type="match status" value="2"/>
</dbReference>
<dbReference type="InterPro" id="IPR020806">
    <property type="entry name" value="PKS_PP-bd"/>
</dbReference>
<dbReference type="CDD" id="cd17646">
    <property type="entry name" value="A_NRPS_AB3403-like"/>
    <property type="match status" value="1"/>
</dbReference>
<organism evidence="7 8">
    <name type="scientific">Nocardia albiluteola</name>
    <dbReference type="NCBI Taxonomy" id="2842303"/>
    <lineage>
        <taxon>Bacteria</taxon>
        <taxon>Bacillati</taxon>
        <taxon>Actinomycetota</taxon>
        <taxon>Actinomycetes</taxon>
        <taxon>Mycobacteriales</taxon>
        <taxon>Nocardiaceae</taxon>
        <taxon>Nocardia</taxon>
    </lineage>
</organism>
<dbReference type="Pfam" id="PF13193">
    <property type="entry name" value="AMP-binding_C"/>
    <property type="match status" value="2"/>
</dbReference>
<dbReference type="InterPro" id="IPR013120">
    <property type="entry name" value="FAR_NAD-bd"/>
</dbReference>
<dbReference type="Gene3D" id="3.40.50.720">
    <property type="entry name" value="NAD(P)-binding Rossmann-like Domain"/>
    <property type="match status" value="1"/>
</dbReference>
<evidence type="ECO:0000313" key="8">
    <source>
        <dbReference type="Proteomes" id="UP000733379"/>
    </source>
</evidence>
<keyword evidence="8" id="KW-1185">Reference proteome</keyword>
<dbReference type="PROSITE" id="PS00012">
    <property type="entry name" value="PHOSPHOPANTETHEINE"/>
    <property type="match status" value="1"/>
</dbReference>
<dbReference type="SUPFAM" id="SSF52777">
    <property type="entry name" value="CoA-dependent acyltransferases"/>
    <property type="match status" value="2"/>
</dbReference>
<dbReference type="SUPFAM" id="SSF47336">
    <property type="entry name" value="ACP-like"/>
    <property type="match status" value="2"/>
</dbReference>
<feature type="compositionally biased region" description="Basic residues" evidence="5">
    <location>
        <begin position="12"/>
        <end position="27"/>
    </location>
</feature>
<dbReference type="PANTHER" id="PTHR45527">
    <property type="entry name" value="NONRIBOSOMAL PEPTIDE SYNTHETASE"/>
    <property type="match status" value="1"/>
</dbReference>
<dbReference type="PANTHER" id="PTHR45527:SF1">
    <property type="entry name" value="FATTY ACID SYNTHASE"/>
    <property type="match status" value="1"/>
</dbReference>
<keyword evidence="4" id="KW-0436">Ligase</keyword>